<evidence type="ECO:0000313" key="9">
    <source>
        <dbReference type="EMBL" id="KAG7571234.1"/>
    </source>
</evidence>
<dbReference type="InterPro" id="IPR004827">
    <property type="entry name" value="bZIP"/>
</dbReference>
<feature type="compositionally biased region" description="Low complexity" evidence="7">
    <location>
        <begin position="53"/>
        <end position="70"/>
    </location>
</feature>
<feature type="region of interest" description="Disordered" evidence="7">
    <location>
        <begin position="540"/>
        <end position="586"/>
    </location>
</feature>
<comment type="caution">
    <text evidence="9">The sequence shown here is derived from an EMBL/GenBank/DDBJ whole genome shotgun (WGS) entry which is preliminary data.</text>
</comment>
<comment type="subcellular location">
    <subcellularLocation>
        <location evidence="1">Nucleus</location>
    </subcellularLocation>
</comment>
<feature type="region of interest" description="Disordered" evidence="7">
    <location>
        <begin position="364"/>
        <end position="451"/>
    </location>
</feature>
<keyword evidence="5" id="KW-0804">Transcription</keyword>
<feature type="region of interest" description="Disordered" evidence="7">
    <location>
        <begin position="296"/>
        <end position="352"/>
    </location>
</feature>
<evidence type="ECO:0000313" key="10">
    <source>
        <dbReference type="Proteomes" id="UP000812966"/>
    </source>
</evidence>
<dbReference type="PANTHER" id="PTHR47416">
    <property type="entry name" value="BASIC-LEUCINE ZIPPER TRANSCRIPTION FACTOR F-RELATED"/>
    <property type="match status" value="1"/>
</dbReference>
<reference evidence="9" key="1">
    <citation type="submission" date="2020-04" db="EMBL/GenBank/DDBJ databases">
        <title>Analysis of mating type loci in Filobasidium floriforme.</title>
        <authorList>
            <person name="Nowrousian M."/>
        </authorList>
    </citation>
    <scope>NUCLEOTIDE SEQUENCE</scope>
    <source>
        <strain evidence="9">CBS 6242</strain>
    </source>
</reference>
<dbReference type="PROSITE" id="PS50217">
    <property type="entry name" value="BZIP"/>
    <property type="match status" value="1"/>
</dbReference>
<feature type="region of interest" description="Disordered" evidence="7">
    <location>
        <begin position="826"/>
        <end position="856"/>
    </location>
</feature>
<dbReference type="Proteomes" id="UP000812966">
    <property type="component" value="Unassembled WGS sequence"/>
</dbReference>
<feature type="compositionally biased region" description="Low complexity" evidence="7">
    <location>
        <begin position="335"/>
        <end position="352"/>
    </location>
</feature>
<dbReference type="OrthoDB" id="5571888at2759"/>
<feature type="compositionally biased region" description="Low complexity" evidence="7">
    <location>
        <begin position="388"/>
        <end position="397"/>
    </location>
</feature>
<evidence type="ECO:0000256" key="3">
    <source>
        <dbReference type="ARBA" id="ARBA00023015"/>
    </source>
</evidence>
<dbReference type="SUPFAM" id="SSF57959">
    <property type="entry name" value="Leucine zipper domain"/>
    <property type="match status" value="1"/>
</dbReference>
<dbReference type="EMBL" id="JABELV010000009">
    <property type="protein sequence ID" value="KAG7571234.1"/>
    <property type="molecule type" value="Genomic_DNA"/>
</dbReference>
<sequence length="856" mass="90751">MSSSQQQQQPTVNMSDYLDFNFGDVLQAPSSPFNFNEYDFPSPSQPHSNLNQNFNPASGPSSSSSSHSNFDHNFNNFNNATASTSTYNPNLDISNSNPISPWTPPGLTYSLTSPEESNSNVSPSMSMDVGNDFAGFSPVLVNGNGSGNNDYLVDGSGNGMFDINSGDFGIGGDFDYPNRKEGLQVKREPLSDPQQYLNSFDDINANGEGNESGLGGTVNTADLFGAIPLPGGGVGAGAGAAGLMGMGMGFDGKQQEKGMGMGMGPGFNGSIVFGNEDAGMADYLAMLQKQQHQQQQQSIGAFQVPQQQSQHQLQQISEDEDDSVNAASPAAFSVASTSSRKASTTTTTTTTTATSAAAATIGTATAPAAGSKPATKRATGKKAQTKPSRSVSVAASASRDEEDDEDGESAQGDNNNNKDRRASEEMDTLPLPAMFGGVKGKGGKKGGGMSSVVLEDGEEAGEEDDWRPSAEEYKKMSSKEKRQLRNKLSARAFRNRRKTYINELEDHIKDRDRLIDAIRNELKNFRSENDELRREIGMMKKAALEPNEELTPVKTPSRSSTAKSSSTSSSSPISTFNPRKDLPTSTSALLNQMSPRSMWGEGAGGYTSVHTTFMPDLALPSTLQLNIPRQNLNPHLNMPAEPVVNKAPHPFKSDGNNLGDSFDAWSAETPFSYRSLEAYRMQLWSRMARDASLAKQGVPVDMRPKFLKEPAEHKAAVIAAATAATAPEASATALSNVISSAISTRLFSAFLSAFQSPTGRGMDGDRVAAVFTGKAGLKVVDNAPTPNSSASVSSPATSRSDTDADAALAASFAHLKVATESLGIKSPEASASTKSLPSSDDESRSWGFLSRSVVRG</sequence>
<dbReference type="GO" id="GO:0003677">
    <property type="term" value="F:DNA binding"/>
    <property type="evidence" value="ECO:0007669"/>
    <property type="project" value="UniProtKB-KW"/>
</dbReference>
<accession>A0A8K0JRR1</accession>
<gene>
    <name evidence="9" type="ORF">FFLO_00746</name>
</gene>
<proteinExistence type="inferred from homology"/>
<dbReference type="InterPro" id="IPR046347">
    <property type="entry name" value="bZIP_sf"/>
</dbReference>
<keyword evidence="4" id="KW-0238">DNA-binding</keyword>
<keyword evidence="3" id="KW-0805">Transcription regulation</keyword>
<evidence type="ECO:0000259" key="8">
    <source>
        <dbReference type="PROSITE" id="PS50217"/>
    </source>
</evidence>
<dbReference type="Gene3D" id="1.20.5.170">
    <property type="match status" value="1"/>
</dbReference>
<comment type="similarity">
    <text evidence="2">Belongs to the bZIP family.</text>
</comment>
<dbReference type="PANTHER" id="PTHR47416:SF8">
    <property type="entry name" value="BASIC-LEUCINE ZIPPER TRANSCRIPTION FACTOR E-RELATED"/>
    <property type="match status" value="1"/>
</dbReference>
<feature type="compositionally biased region" description="Polar residues" evidence="7">
    <location>
        <begin position="829"/>
        <end position="838"/>
    </location>
</feature>
<feature type="compositionally biased region" description="Gly residues" evidence="7">
    <location>
        <begin position="437"/>
        <end position="449"/>
    </location>
</feature>
<feature type="compositionally biased region" description="Basic residues" evidence="7">
    <location>
        <begin position="374"/>
        <end position="384"/>
    </location>
</feature>
<dbReference type="SMART" id="SM00338">
    <property type="entry name" value="BRLZ"/>
    <property type="match status" value="1"/>
</dbReference>
<feature type="domain" description="BZIP" evidence="8">
    <location>
        <begin position="476"/>
        <end position="539"/>
    </location>
</feature>
<evidence type="ECO:0000256" key="7">
    <source>
        <dbReference type="SAM" id="MobiDB-lite"/>
    </source>
</evidence>
<organism evidence="9 10">
    <name type="scientific">Filobasidium floriforme</name>
    <dbReference type="NCBI Taxonomy" id="5210"/>
    <lineage>
        <taxon>Eukaryota</taxon>
        <taxon>Fungi</taxon>
        <taxon>Dikarya</taxon>
        <taxon>Basidiomycota</taxon>
        <taxon>Agaricomycotina</taxon>
        <taxon>Tremellomycetes</taxon>
        <taxon>Filobasidiales</taxon>
        <taxon>Filobasidiaceae</taxon>
        <taxon>Filobasidium</taxon>
    </lineage>
</organism>
<evidence type="ECO:0000256" key="6">
    <source>
        <dbReference type="ARBA" id="ARBA00023242"/>
    </source>
</evidence>
<dbReference type="PROSITE" id="PS00036">
    <property type="entry name" value="BZIP_BASIC"/>
    <property type="match status" value="1"/>
</dbReference>
<evidence type="ECO:0000256" key="5">
    <source>
        <dbReference type="ARBA" id="ARBA00023163"/>
    </source>
</evidence>
<feature type="region of interest" description="Disordered" evidence="7">
    <location>
        <begin position="33"/>
        <end position="70"/>
    </location>
</feature>
<evidence type="ECO:0000256" key="1">
    <source>
        <dbReference type="ARBA" id="ARBA00004123"/>
    </source>
</evidence>
<keyword evidence="10" id="KW-1185">Reference proteome</keyword>
<keyword evidence="6" id="KW-0539">Nucleus</keyword>
<evidence type="ECO:0000256" key="2">
    <source>
        <dbReference type="ARBA" id="ARBA00007163"/>
    </source>
</evidence>
<feature type="compositionally biased region" description="Low complexity" evidence="7">
    <location>
        <begin position="555"/>
        <end position="575"/>
    </location>
</feature>
<name>A0A8K0JRR1_9TREE</name>
<dbReference type="CDD" id="cd14810">
    <property type="entry name" value="bZIP_u1"/>
    <property type="match status" value="1"/>
</dbReference>
<protein>
    <recommendedName>
        <fullName evidence="8">BZIP domain-containing protein</fullName>
    </recommendedName>
</protein>
<feature type="compositionally biased region" description="Low complexity" evidence="7">
    <location>
        <begin position="296"/>
        <end position="315"/>
    </location>
</feature>
<dbReference type="GO" id="GO:0003700">
    <property type="term" value="F:DNA-binding transcription factor activity"/>
    <property type="evidence" value="ECO:0007669"/>
    <property type="project" value="InterPro"/>
</dbReference>
<dbReference type="AlphaFoldDB" id="A0A8K0JRR1"/>
<evidence type="ECO:0000256" key="4">
    <source>
        <dbReference type="ARBA" id="ARBA00023125"/>
    </source>
</evidence>
<dbReference type="GO" id="GO:0005634">
    <property type="term" value="C:nucleus"/>
    <property type="evidence" value="ECO:0007669"/>
    <property type="project" value="UniProtKB-SubCell"/>
</dbReference>